<dbReference type="PANTHER" id="PTHR21666:SF289">
    <property type="entry name" value="L-ALA--D-GLU ENDOPEPTIDASE"/>
    <property type="match status" value="1"/>
</dbReference>
<dbReference type="EMBL" id="MFZF01000033">
    <property type="protein sequence ID" value="OGK15223.1"/>
    <property type="molecule type" value="Genomic_DNA"/>
</dbReference>
<feature type="domain" description="M23ase beta-sheet core" evidence="3">
    <location>
        <begin position="245"/>
        <end position="282"/>
    </location>
</feature>
<evidence type="ECO:0000259" key="3">
    <source>
        <dbReference type="Pfam" id="PF01551"/>
    </source>
</evidence>
<dbReference type="Pfam" id="PF01551">
    <property type="entry name" value="Peptidase_M23"/>
    <property type="match status" value="1"/>
</dbReference>
<feature type="coiled-coil region" evidence="2">
    <location>
        <begin position="163"/>
        <end position="229"/>
    </location>
</feature>
<sequence length="378" mass="42418">MRHLLKVIPSILPRIILLSTLVFCFIVPVSAGECINANECKKKIEEYEKKLGELKEQKNNLSSELARMDTQIYLTSARIENTQHLITQTTDEIESLGSKIGTLDASLSHLSKLLLQKISESYKSKDISLFEIFLDSNSAHTFIGKAQYLKAAQRSDQKVAYRLQQAKFNYEEQKELREKKKQELENLTVELNKQKTELDSQKKQKQTLLEQTQNDQKKYSQLLSQALAEFQAIERAVATGSVVGPVKKGEPIALVGNTGYPNCSTGAHLHFEVRRSSQWTDPLEFLSAGEGGRGSWDWPLQSPIIITQGYGHTPYSWRYAYSGGVHTGIDMVSRSSDVIRAPEGGTLYTSSQNCGGPIIKIKYIDHGSGIMSFFLHVQ</sequence>
<dbReference type="PANTHER" id="PTHR21666">
    <property type="entry name" value="PEPTIDASE-RELATED"/>
    <property type="match status" value="1"/>
</dbReference>
<dbReference type="AlphaFoldDB" id="A0A1F7G8J6"/>
<comment type="caution">
    <text evidence="4">The sequence shown here is derived from an EMBL/GenBank/DDBJ whole genome shotgun (WGS) entry which is preliminary data.</text>
</comment>
<keyword evidence="1" id="KW-0732">Signal</keyword>
<proteinExistence type="predicted"/>
<dbReference type="Gene3D" id="2.70.70.10">
    <property type="entry name" value="Glucose Permease (Domain IIA)"/>
    <property type="match status" value="1"/>
</dbReference>
<name>A0A1F7G8J6_9BACT</name>
<dbReference type="InterPro" id="IPR011055">
    <property type="entry name" value="Dup_hybrid_motif"/>
</dbReference>
<accession>A0A1F7G8J6</accession>
<reference evidence="4 5" key="1">
    <citation type="journal article" date="2016" name="Nat. Commun.">
        <title>Thousands of microbial genomes shed light on interconnected biogeochemical processes in an aquifer system.</title>
        <authorList>
            <person name="Anantharaman K."/>
            <person name="Brown C.T."/>
            <person name="Hug L.A."/>
            <person name="Sharon I."/>
            <person name="Castelle C.J."/>
            <person name="Probst A.J."/>
            <person name="Thomas B.C."/>
            <person name="Singh A."/>
            <person name="Wilkins M.J."/>
            <person name="Karaoz U."/>
            <person name="Brodie E.L."/>
            <person name="Williams K.H."/>
            <person name="Hubbard S.S."/>
            <person name="Banfield J.F."/>
        </authorList>
    </citation>
    <scope>NUCLEOTIDE SEQUENCE [LARGE SCALE GENOMIC DNA]</scope>
</reference>
<dbReference type="CDD" id="cd12797">
    <property type="entry name" value="M23_peptidase"/>
    <property type="match status" value="1"/>
</dbReference>
<evidence type="ECO:0000256" key="1">
    <source>
        <dbReference type="ARBA" id="ARBA00022729"/>
    </source>
</evidence>
<evidence type="ECO:0000256" key="2">
    <source>
        <dbReference type="SAM" id="Coils"/>
    </source>
</evidence>
<dbReference type="Proteomes" id="UP000178372">
    <property type="component" value="Unassembled WGS sequence"/>
</dbReference>
<feature type="coiled-coil region" evidence="2">
    <location>
        <begin position="37"/>
        <end position="71"/>
    </location>
</feature>
<dbReference type="GO" id="GO:0004222">
    <property type="term" value="F:metalloendopeptidase activity"/>
    <property type="evidence" value="ECO:0007669"/>
    <property type="project" value="TreeGrafter"/>
</dbReference>
<dbReference type="SUPFAM" id="SSF51261">
    <property type="entry name" value="Duplicated hybrid motif"/>
    <property type="match status" value="2"/>
</dbReference>
<dbReference type="InterPro" id="IPR016047">
    <property type="entry name" value="M23ase_b-sheet_dom"/>
</dbReference>
<evidence type="ECO:0000313" key="4">
    <source>
        <dbReference type="EMBL" id="OGK15223.1"/>
    </source>
</evidence>
<evidence type="ECO:0000313" key="5">
    <source>
        <dbReference type="Proteomes" id="UP000178372"/>
    </source>
</evidence>
<keyword evidence="2" id="KW-0175">Coiled coil</keyword>
<dbReference type="InterPro" id="IPR050570">
    <property type="entry name" value="Cell_wall_metabolism_enzyme"/>
</dbReference>
<protein>
    <recommendedName>
        <fullName evidence="3">M23ase beta-sheet core domain-containing protein</fullName>
    </recommendedName>
</protein>
<gene>
    <name evidence="4" type="ORF">A2690_00395</name>
</gene>
<organism evidence="4 5">
    <name type="scientific">Candidatus Roizmanbacteria bacterium RIFCSPHIGHO2_01_FULL_39_12b</name>
    <dbReference type="NCBI Taxonomy" id="1802030"/>
    <lineage>
        <taxon>Bacteria</taxon>
        <taxon>Candidatus Roizmaniibacteriota</taxon>
    </lineage>
</organism>
<dbReference type="Gene3D" id="6.10.250.3150">
    <property type="match status" value="1"/>
</dbReference>